<dbReference type="Gene3D" id="3.40.50.300">
    <property type="entry name" value="P-loop containing nucleotide triphosphate hydrolases"/>
    <property type="match status" value="1"/>
</dbReference>
<protein>
    <submittedName>
        <fullName evidence="6">ABC transporter ATP-binding protein</fullName>
    </submittedName>
</protein>
<dbReference type="CDD" id="cd03257">
    <property type="entry name" value="ABC_NikE_OppD_transporters"/>
    <property type="match status" value="1"/>
</dbReference>
<name>A0A3L7AR68_9MICO</name>
<dbReference type="GO" id="GO:0005524">
    <property type="term" value="F:ATP binding"/>
    <property type="evidence" value="ECO:0007669"/>
    <property type="project" value="UniProtKB-KW"/>
</dbReference>
<evidence type="ECO:0000256" key="4">
    <source>
        <dbReference type="ARBA" id="ARBA00022840"/>
    </source>
</evidence>
<comment type="caution">
    <text evidence="6">The sequence shown here is derived from an EMBL/GenBank/DDBJ whole genome shotgun (WGS) entry which is preliminary data.</text>
</comment>
<dbReference type="Proteomes" id="UP000269438">
    <property type="component" value="Unassembled WGS sequence"/>
</dbReference>
<evidence type="ECO:0000313" key="6">
    <source>
        <dbReference type="EMBL" id="RLP82989.1"/>
    </source>
</evidence>
<gene>
    <name evidence="6" type="ORF">D9V34_07020</name>
</gene>
<evidence type="ECO:0000256" key="1">
    <source>
        <dbReference type="ARBA" id="ARBA00005417"/>
    </source>
</evidence>
<dbReference type="InterPro" id="IPR017871">
    <property type="entry name" value="ABC_transporter-like_CS"/>
</dbReference>
<dbReference type="PROSITE" id="PS00211">
    <property type="entry name" value="ABC_TRANSPORTER_1"/>
    <property type="match status" value="1"/>
</dbReference>
<dbReference type="SMART" id="SM00382">
    <property type="entry name" value="AAA"/>
    <property type="match status" value="1"/>
</dbReference>
<comment type="similarity">
    <text evidence="1">Belongs to the ABC transporter superfamily.</text>
</comment>
<keyword evidence="2" id="KW-0813">Transport</keyword>
<keyword evidence="4 6" id="KW-0067">ATP-binding</keyword>
<feature type="domain" description="ABC transporter" evidence="5">
    <location>
        <begin position="18"/>
        <end position="263"/>
    </location>
</feature>
<dbReference type="InterPro" id="IPR003593">
    <property type="entry name" value="AAA+_ATPase"/>
</dbReference>
<dbReference type="AlphaFoldDB" id="A0A3L7AR68"/>
<evidence type="ECO:0000256" key="2">
    <source>
        <dbReference type="ARBA" id="ARBA00022448"/>
    </source>
</evidence>
<dbReference type="GO" id="GO:0016887">
    <property type="term" value="F:ATP hydrolysis activity"/>
    <property type="evidence" value="ECO:0007669"/>
    <property type="project" value="InterPro"/>
</dbReference>
<organism evidence="6 7">
    <name type="scientific">Mycetocola lacteus</name>
    <dbReference type="NCBI Taxonomy" id="76637"/>
    <lineage>
        <taxon>Bacteria</taxon>
        <taxon>Bacillati</taxon>
        <taxon>Actinomycetota</taxon>
        <taxon>Actinomycetes</taxon>
        <taxon>Micrococcales</taxon>
        <taxon>Microbacteriaceae</taxon>
        <taxon>Mycetocola</taxon>
    </lineage>
</organism>
<dbReference type="EMBL" id="RCUY01000005">
    <property type="protein sequence ID" value="RLP82989.1"/>
    <property type="molecule type" value="Genomic_DNA"/>
</dbReference>
<dbReference type="InterPro" id="IPR050319">
    <property type="entry name" value="ABC_transp_ATP-bind"/>
</dbReference>
<evidence type="ECO:0000313" key="7">
    <source>
        <dbReference type="Proteomes" id="UP000269438"/>
    </source>
</evidence>
<dbReference type="OrthoDB" id="8481147at2"/>
<sequence>MAAPIHGGLRMTRENSLLEVNNVRVAFGSTGFRKSPNEVLHGVSLDVREGETMGLVGESGSGKTTIGRAILGLAPVSGGEILFQGKRIDNLSARHRRSLSRDIQVVFQDPYTSLNPAISIGDTLSEPLLAQGYTSRDAKRRVGQLLDRVSLPADALERLPREFSGGQRQRVAIARALAISPKLIVCDEAVSALDLTTQRTVLELLLEIQEQTGVSYLFISHDLAVVRYMSHRISVIYRGDIVETGTAREVTDNPQNPYTRKLLLSAPIAQPAEQAARRAAYEREFASTPR</sequence>
<dbReference type="PANTHER" id="PTHR43776">
    <property type="entry name" value="TRANSPORT ATP-BINDING PROTEIN"/>
    <property type="match status" value="1"/>
</dbReference>
<dbReference type="SUPFAM" id="SSF52540">
    <property type="entry name" value="P-loop containing nucleoside triphosphate hydrolases"/>
    <property type="match status" value="1"/>
</dbReference>
<keyword evidence="3" id="KW-0547">Nucleotide-binding</keyword>
<dbReference type="InterPro" id="IPR027417">
    <property type="entry name" value="P-loop_NTPase"/>
</dbReference>
<dbReference type="PANTHER" id="PTHR43776:SF7">
    <property type="entry name" value="D,D-DIPEPTIDE TRANSPORT ATP-BINDING PROTEIN DDPF-RELATED"/>
    <property type="match status" value="1"/>
</dbReference>
<dbReference type="PROSITE" id="PS50893">
    <property type="entry name" value="ABC_TRANSPORTER_2"/>
    <property type="match status" value="1"/>
</dbReference>
<proteinExistence type="inferred from homology"/>
<dbReference type="InterPro" id="IPR003439">
    <property type="entry name" value="ABC_transporter-like_ATP-bd"/>
</dbReference>
<reference evidence="6 7" key="1">
    <citation type="submission" date="2018-10" db="EMBL/GenBank/DDBJ databases">
        <authorList>
            <person name="Li J."/>
        </authorList>
    </citation>
    <scope>NUCLEOTIDE SEQUENCE [LARGE SCALE GENOMIC DNA]</scope>
    <source>
        <strain evidence="6 7">JCM 11654</strain>
    </source>
</reference>
<keyword evidence="7" id="KW-1185">Reference proteome</keyword>
<evidence type="ECO:0000259" key="5">
    <source>
        <dbReference type="PROSITE" id="PS50893"/>
    </source>
</evidence>
<dbReference type="GO" id="GO:0055085">
    <property type="term" value="P:transmembrane transport"/>
    <property type="evidence" value="ECO:0007669"/>
    <property type="project" value="UniProtKB-ARBA"/>
</dbReference>
<evidence type="ECO:0000256" key="3">
    <source>
        <dbReference type="ARBA" id="ARBA00022741"/>
    </source>
</evidence>
<dbReference type="Pfam" id="PF00005">
    <property type="entry name" value="ABC_tran"/>
    <property type="match status" value="1"/>
</dbReference>
<accession>A0A3L7AR68</accession>